<protein>
    <recommendedName>
        <fullName evidence="8">L-lactate permease</fullName>
    </recommendedName>
</protein>
<evidence type="ECO:0000256" key="7">
    <source>
        <dbReference type="ARBA" id="ARBA00023136"/>
    </source>
</evidence>
<dbReference type="Proteomes" id="UP001589627">
    <property type="component" value="Unassembled WGS sequence"/>
</dbReference>
<feature type="transmembrane region" description="Helical" evidence="8">
    <location>
        <begin position="12"/>
        <end position="30"/>
    </location>
</feature>
<feature type="transmembrane region" description="Helical" evidence="8">
    <location>
        <begin position="190"/>
        <end position="209"/>
    </location>
</feature>
<evidence type="ECO:0000256" key="6">
    <source>
        <dbReference type="ARBA" id="ARBA00022989"/>
    </source>
</evidence>
<dbReference type="PANTHER" id="PTHR30003">
    <property type="entry name" value="L-LACTATE PERMEASE"/>
    <property type="match status" value="1"/>
</dbReference>
<keyword evidence="6 8" id="KW-1133">Transmembrane helix</keyword>
<accession>A0ABV5YU43</accession>
<feature type="transmembrane region" description="Helical" evidence="8">
    <location>
        <begin position="111"/>
        <end position="144"/>
    </location>
</feature>
<evidence type="ECO:0000256" key="4">
    <source>
        <dbReference type="ARBA" id="ARBA00022475"/>
    </source>
</evidence>
<comment type="function">
    <text evidence="8">Uptake of L-lactate across the membrane. Can also transport D-lactate and glycolate.</text>
</comment>
<evidence type="ECO:0000313" key="9">
    <source>
        <dbReference type="EMBL" id="MFB9838605.1"/>
    </source>
</evidence>
<evidence type="ECO:0000256" key="1">
    <source>
        <dbReference type="ARBA" id="ARBA00004651"/>
    </source>
</evidence>
<gene>
    <name evidence="9" type="ORF">ACFFNX_41305</name>
</gene>
<comment type="subcellular location">
    <subcellularLocation>
        <location evidence="1 8">Cell membrane</location>
        <topology evidence="1 8">Multi-pass membrane protein</topology>
    </subcellularLocation>
</comment>
<evidence type="ECO:0000256" key="2">
    <source>
        <dbReference type="ARBA" id="ARBA00010100"/>
    </source>
</evidence>
<feature type="non-terminal residue" evidence="9">
    <location>
        <position position="316"/>
    </location>
</feature>
<feature type="transmembrane region" description="Helical" evidence="8">
    <location>
        <begin position="36"/>
        <end position="55"/>
    </location>
</feature>
<keyword evidence="3 8" id="KW-0813">Transport</keyword>
<feature type="transmembrane region" description="Helical" evidence="8">
    <location>
        <begin position="241"/>
        <end position="259"/>
    </location>
</feature>
<evidence type="ECO:0000256" key="3">
    <source>
        <dbReference type="ARBA" id="ARBA00022448"/>
    </source>
</evidence>
<feature type="transmembrane region" description="Helical" evidence="8">
    <location>
        <begin position="67"/>
        <end position="85"/>
    </location>
</feature>
<reference evidence="9 10" key="1">
    <citation type="submission" date="2024-09" db="EMBL/GenBank/DDBJ databases">
        <authorList>
            <person name="Sun Q."/>
            <person name="Mori K."/>
        </authorList>
    </citation>
    <scope>NUCLEOTIDE SEQUENCE [LARGE SCALE GENOMIC DNA]</scope>
    <source>
        <strain evidence="9 10">TBRC 0563</strain>
    </source>
</reference>
<keyword evidence="4 8" id="KW-1003">Cell membrane</keyword>
<feature type="transmembrane region" description="Helical" evidence="8">
    <location>
        <begin position="266"/>
        <end position="286"/>
    </location>
</feature>
<evidence type="ECO:0000256" key="5">
    <source>
        <dbReference type="ARBA" id="ARBA00022692"/>
    </source>
</evidence>
<comment type="similarity">
    <text evidence="2 8">Belongs to the lactate permease family.</text>
</comment>
<feature type="transmembrane region" description="Helical" evidence="8">
    <location>
        <begin position="156"/>
        <end position="178"/>
    </location>
</feature>
<dbReference type="EMBL" id="JBHLZP010000543">
    <property type="protein sequence ID" value="MFB9838605.1"/>
    <property type="molecule type" value="Genomic_DNA"/>
</dbReference>
<name>A0ABV5YU43_9ACTN</name>
<keyword evidence="7 8" id="KW-0472">Membrane</keyword>
<evidence type="ECO:0000256" key="8">
    <source>
        <dbReference type="RuleBase" id="RU365092"/>
    </source>
</evidence>
<evidence type="ECO:0000313" key="10">
    <source>
        <dbReference type="Proteomes" id="UP001589627"/>
    </source>
</evidence>
<proteinExistence type="inferred from homology"/>
<keyword evidence="10" id="KW-1185">Reference proteome</keyword>
<dbReference type="Pfam" id="PF02652">
    <property type="entry name" value="Lactate_perm"/>
    <property type="match status" value="1"/>
</dbReference>
<comment type="caution">
    <text evidence="8">Lacks conserved residue(s) required for the propagation of feature annotation.</text>
</comment>
<dbReference type="PANTHER" id="PTHR30003:SF0">
    <property type="entry name" value="GLYCOLATE PERMEASE GLCA-RELATED"/>
    <property type="match status" value="1"/>
</dbReference>
<comment type="caution">
    <text evidence="9">The sequence shown here is derived from an EMBL/GenBank/DDBJ whole genome shotgun (WGS) entry which is preliminary data.</text>
</comment>
<dbReference type="InterPro" id="IPR003804">
    <property type="entry name" value="Lactate_perm"/>
</dbReference>
<organism evidence="9 10">
    <name type="scientific">Actinoallomurus acaciae</name>
    <dbReference type="NCBI Taxonomy" id="502577"/>
    <lineage>
        <taxon>Bacteria</taxon>
        <taxon>Bacillati</taxon>
        <taxon>Actinomycetota</taxon>
        <taxon>Actinomycetes</taxon>
        <taxon>Streptosporangiales</taxon>
        <taxon>Thermomonosporaceae</taxon>
        <taxon>Actinoallomurus</taxon>
    </lineage>
</organism>
<sequence>MDHPIGGSPALSAVVAAVPPALLLVLLGVFRVRSDLAAAGSLLAALATAVFAFHLPAVTAVSGTAQGVAFGVFPIVWIMVNALWVNRLLDASGLLSVVRDTFAGVSPDHRIQALVLAFCFGSVLEALAGFGAPAVVVAAILLALGLTPIRAATVAMFADAAGTAFGSMGTPIVALSTATNLPAAELGRMVGRQAAIVAVFMPFVILLVLDGRRGLRELWPVGLAAGLGFQRVFALRDIGPVAAVAAVVPVLLSALVSWPRRRSRPLWIAILLTVVGWTLVTGLVLFHGDFGVIGGSLRDSWKAILTTLMPAPGRPE</sequence>
<keyword evidence="5 8" id="KW-0812">Transmembrane</keyword>
<dbReference type="RefSeq" id="WP_378211641.1">
    <property type="nucleotide sequence ID" value="NZ_JBHLZP010000543.1"/>
</dbReference>